<evidence type="ECO:0000256" key="1">
    <source>
        <dbReference type="ARBA" id="ARBA00004479"/>
    </source>
</evidence>
<feature type="non-terminal residue" evidence="11">
    <location>
        <position position="1"/>
    </location>
</feature>
<feature type="domain" description="Transmembrane protein family 132 fourth" evidence="7">
    <location>
        <begin position="56"/>
        <end position="153"/>
    </location>
</feature>
<dbReference type="Pfam" id="PF23486">
    <property type="entry name" value="Ig_TMEM132_5th"/>
    <property type="match status" value="1"/>
</dbReference>
<dbReference type="OrthoDB" id="8909252at2759"/>
<name>A0A8J4TML5_CLAMG</name>
<comment type="similarity">
    <text evidence="2">Belongs to the TMEM132 family.</text>
</comment>
<comment type="subcellular location">
    <subcellularLocation>
        <location evidence="1">Membrane</location>
        <topology evidence="1">Single-pass type I membrane protein</topology>
    </subcellularLocation>
</comment>
<protein>
    <submittedName>
        <fullName evidence="11">Transmembrane protein</fullName>
    </submittedName>
</protein>
<keyword evidence="3 11" id="KW-0812">Transmembrane</keyword>
<dbReference type="InterPro" id="IPR026307">
    <property type="entry name" value="TMEM132"/>
</dbReference>
<dbReference type="Proteomes" id="UP000727407">
    <property type="component" value="Unassembled WGS sequence"/>
</dbReference>
<evidence type="ECO:0000259" key="8">
    <source>
        <dbReference type="Pfam" id="PF23039"/>
    </source>
</evidence>
<feature type="domain" description="Transmembrane protein TMEM132 cohesin-like" evidence="8">
    <location>
        <begin position="2"/>
        <end position="51"/>
    </location>
</feature>
<evidence type="ECO:0000256" key="5">
    <source>
        <dbReference type="ARBA" id="ARBA00023136"/>
    </source>
</evidence>
<feature type="domain" description="Transmembrane protein TMEM132 sixth" evidence="10">
    <location>
        <begin position="292"/>
        <end position="333"/>
    </location>
</feature>
<feature type="region of interest" description="Disordered" evidence="6">
    <location>
        <begin position="171"/>
        <end position="199"/>
    </location>
</feature>
<comment type="caution">
    <text evidence="11">The sequence shown here is derived from an EMBL/GenBank/DDBJ whole genome shotgun (WGS) entry which is preliminary data.</text>
</comment>
<evidence type="ECO:0000313" key="11">
    <source>
        <dbReference type="EMBL" id="KAF5898000.1"/>
    </source>
</evidence>
<evidence type="ECO:0000256" key="2">
    <source>
        <dbReference type="ARBA" id="ARBA00006166"/>
    </source>
</evidence>
<dbReference type="InterPro" id="IPR055424">
    <property type="entry name" value="Ig_TMEM132_6th"/>
</dbReference>
<dbReference type="AlphaFoldDB" id="A0A8J4TML5"/>
<proteinExistence type="inferred from homology"/>
<keyword evidence="5" id="KW-0472">Membrane</keyword>
<evidence type="ECO:0000256" key="6">
    <source>
        <dbReference type="SAM" id="MobiDB-lite"/>
    </source>
</evidence>
<evidence type="ECO:0000256" key="3">
    <source>
        <dbReference type="ARBA" id="ARBA00022692"/>
    </source>
</evidence>
<dbReference type="Pfam" id="PF16070">
    <property type="entry name" value="Ig_TMEM132_4th"/>
    <property type="match status" value="1"/>
</dbReference>
<dbReference type="PANTHER" id="PTHR13388">
    <property type="entry name" value="DETONATOR, ISOFORM E"/>
    <property type="match status" value="1"/>
</dbReference>
<dbReference type="PANTHER" id="PTHR13388:SF25">
    <property type="entry name" value="SI:DKEY-112M2.1"/>
    <property type="match status" value="1"/>
</dbReference>
<feature type="domain" description="Transmembrane protein TMEM132 fifth" evidence="9">
    <location>
        <begin position="156"/>
        <end position="291"/>
    </location>
</feature>
<dbReference type="GO" id="GO:0016020">
    <property type="term" value="C:membrane"/>
    <property type="evidence" value="ECO:0007669"/>
    <property type="project" value="UniProtKB-SubCell"/>
</dbReference>
<dbReference type="InterPro" id="IPR031437">
    <property type="entry name" value="Ig_TMEM132_4th"/>
</dbReference>
<accession>A0A8J4TML5</accession>
<keyword evidence="4" id="KW-1133">Transmembrane helix</keyword>
<evidence type="ECO:0000259" key="10">
    <source>
        <dbReference type="Pfam" id="PF23487"/>
    </source>
</evidence>
<sequence>MDAGIQKVLQVDLEVNGLGDPLGTRSVTWQVEYPMSRTFSEEIPTVIRLAPHELGGIVPLAMETEILNTAVLTGRTVAMPIKVVTVATDGAVTDVTESVECRSTDMDVVKVSERCDYVYVNGKEIRGRVRMMLNFTYNYMSTQLEVSVWMPRLPLQIDMADPELNQIKGWRIPVSGGNQRSADNDEDEGSRRDRGCGPQYQSTTLRVLTHFEAEPGEGRGQPDFLLGSDWQVDVTELVKDLLKVEDARVAKVTDGTTLTGLTVGTTKVQVMSPLSDVVLAERTVKILDDKVSITDLGVQLVSGLSLSLQLSPGSNRAIAATATTQDTMHNPKQ</sequence>
<organism evidence="11 12">
    <name type="scientific">Clarias magur</name>
    <name type="common">Asian catfish</name>
    <name type="synonym">Macropteronotus magur</name>
    <dbReference type="NCBI Taxonomy" id="1594786"/>
    <lineage>
        <taxon>Eukaryota</taxon>
        <taxon>Metazoa</taxon>
        <taxon>Chordata</taxon>
        <taxon>Craniata</taxon>
        <taxon>Vertebrata</taxon>
        <taxon>Euteleostomi</taxon>
        <taxon>Actinopterygii</taxon>
        <taxon>Neopterygii</taxon>
        <taxon>Teleostei</taxon>
        <taxon>Ostariophysi</taxon>
        <taxon>Siluriformes</taxon>
        <taxon>Clariidae</taxon>
        <taxon>Clarias</taxon>
    </lineage>
</organism>
<dbReference type="InterPro" id="IPR055423">
    <property type="entry name" value="Ig_TMEM132_5th"/>
</dbReference>
<dbReference type="Pfam" id="PF23039">
    <property type="entry name" value="TMEM132_3rd"/>
    <property type="match status" value="1"/>
</dbReference>
<keyword evidence="12" id="KW-1185">Reference proteome</keyword>
<evidence type="ECO:0000313" key="12">
    <source>
        <dbReference type="Proteomes" id="UP000727407"/>
    </source>
</evidence>
<evidence type="ECO:0000256" key="4">
    <source>
        <dbReference type="ARBA" id="ARBA00022989"/>
    </source>
</evidence>
<dbReference type="Pfam" id="PF23487">
    <property type="entry name" value="Ig_TMEM132_6th"/>
    <property type="match status" value="1"/>
</dbReference>
<reference evidence="11" key="1">
    <citation type="submission" date="2020-07" db="EMBL/GenBank/DDBJ databases">
        <title>Clarias magur genome sequencing, assembly and annotation.</title>
        <authorList>
            <person name="Kushwaha B."/>
            <person name="Kumar R."/>
            <person name="Das P."/>
            <person name="Joshi C.G."/>
            <person name="Kumar D."/>
            <person name="Nagpure N.S."/>
            <person name="Pandey M."/>
            <person name="Agarwal S."/>
            <person name="Srivastava S."/>
            <person name="Singh M."/>
            <person name="Sahoo L."/>
            <person name="Jayasankar P."/>
            <person name="Meher P.K."/>
            <person name="Koringa P.G."/>
            <person name="Iquebal M.A."/>
            <person name="Das S.P."/>
            <person name="Bit A."/>
            <person name="Patnaik S."/>
            <person name="Patel N."/>
            <person name="Shah T.M."/>
            <person name="Hinsu A."/>
            <person name="Jena J.K."/>
        </authorList>
    </citation>
    <scope>NUCLEOTIDE SEQUENCE</scope>
    <source>
        <strain evidence="11">CIFAMagur01</strain>
        <tissue evidence="11">Testis</tissue>
    </source>
</reference>
<evidence type="ECO:0000259" key="9">
    <source>
        <dbReference type="Pfam" id="PF23486"/>
    </source>
</evidence>
<evidence type="ECO:0000259" key="7">
    <source>
        <dbReference type="Pfam" id="PF16070"/>
    </source>
</evidence>
<gene>
    <name evidence="11" type="ORF">DAT39_012286</name>
</gene>
<dbReference type="EMBL" id="QNUK01000214">
    <property type="protein sequence ID" value="KAF5898000.1"/>
    <property type="molecule type" value="Genomic_DNA"/>
</dbReference>
<dbReference type="InterPro" id="IPR055421">
    <property type="entry name" value="TMEM132_3rd"/>
</dbReference>